<evidence type="ECO:0000313" key="3">
    <source>
        <dbReference type="WBParaSite" id="Bm18089b.1"/>
    </source>
</evidence>
<keyword evidence="2" id="KW-1185">Reference proteome</keyword>
<evidence type="ECO:0000313" key="1">
    <source>
        <dbReference type="EMBL" id="VIO89954.1"/>
    </source>
</evidence>
<reference evidence="2" key="1">
    <citation type="journal article" date="2007" name="Science">
        <title>Draft genome of the filarial nematode parasite Brugia malayi.</title>
        <authorList>
            <person name="Ghedin E."/>
            <person name="Wang S."/>
            <person name="Spiro D."/>
            <person name="Caler E."/>
            <person name="Zhao Q."/>
            <person name="Crabtree J."/>
            <person name="Allen J.E."/>
            <person name="Delcher A.L."/>
            <person name="Guiliano D.B."/>
            <person name="Miranda-Saavedra D."/>
            <person name="Angiuoli S.V."/>
            <person name="Creasy T."/>
            <person name="Amedeo P."/>
            <person name="Haas B."/>
            <person name="El-Sayed N.M."/>
            <person name="Wortman J.R."/>
            <person name="Feldblyum T."/>
            <person name="Tallon L."/>
            <person name="Schatz M."/>
            <person name="Shumway M."/>
            <person name="Koo H."/>
            <person name="Salzberg S.L."/>
            <person name="Schobel S."/>
            <person name="Pertea M."/>
            <person name="Pop M."/>
            <person name="White O."/>
            <person name="Barton G.J."/>
            <person name="Carlow C.K."/>
            <person name="Crawford M.J."/>
            <person name="Daub J."/>
            <person name="Dimmic M.W."/>
            <person name="Estes C.F."/>
            <person name="Foster J.M."/>
            <person name="Ganatra M."/>
            <person name="Gregory W.F."/>
            <person name="Johnson N.M."/>
            <person name="Jin J."/>
            <person name="Komuniecki R."/>
            <person name="Korf I."/>
            <person name="Kumar S."/>
            <person name="Laney S."/>
            <person name="Li B.W."/>
            <person name="Li W."/>
            <person name="Lindblom T.H."/>
            <person name="Lustigman S."/>
            <person name="Ma D."/>
            <person name="Maina C.V."/>
            <person name="Martin D.M."/>
            <person name="McCarter J.P."/>
            <person name="McReynolds L."/>
            <person name="Mitreva M."/>
            <person name="Nutman T.B."/>
            <person name="Parkinson J."/>
            <person name="Peregrin-Alvarez J.M."/>
            <person name="Poole C."/>
            <person name="Ren Q."/>
            <person name="Saunders L."/>
            <person name="Sluder A.E."/>
            <person name="Smith K."/>
            <person name="Stanke M."/>
            <person name="Unnasch T.R."/>
            <person name="Ware J."/>
            <person name="Wei A.D."/>
            <person name="Weil G."/>
            <person name="Williams D.J."/>
            <person name="Zhang Y."/>
            <person name="Williams S.A."/>
            <person name="Fraser-Liggett C."/>
            <person name="Slatko B."/>
            <person name="Blaxter M.L."/>
            <person name="Scott A.L."/>
        </authorList>
    </citation>
    <scope>NUCLEOTIDE SEQUENCE</scope>
    <source>
        <strain evidence="2">FR3</strain>
    </source>
</reference>
<dbReference type="EMBL" id="CAAKNF010000196">
    <property type="protein sequence ID" value="VIO89954.1"/>
    <property type="molecule type" value="Genomic_DNA"/>
</dbReference>
<accession>A0A5S6PF76</accession>
<reference evidence="3" key="3">
    <citation type="submission" date="2019-12" db="UniProtKB">
        <authorList>
            <consortium name="WormBaseParasite"/>
        </authorList>
    </citation>
    <scope>IDENTIFICATION</scope>
</reference>
<gene>
    <name evidence="1 3" type="primary">Bm18089</name>
    <name evidence="1" type="ORF">BM_BM18089</name>
</gene>
<proteinExistence type="predicted"/>
<evidence type="ECO:0000313" key="2">
    <source>
        <dbReference type="Proteomes" id="UP000006672"/>
    </source>
</evidence>
<dbReference type="RefSeq" id="XP_042931930.1">
    <property type="nucleotide sequence ID" value="XM_043075996.1"/>
</dbReference>
<sequence length="59" mass="6284">MSIDGTVADSIVRSTANIITLPPAIAEIADLNWMDPDLIQLVDYDKPDGSGSDPADKLQ</sequence>
<dbReference type="CTD" id="66059176"/>
<name>A0A4E9F278_BRUMA</name>
<organism evidence="1">
    <name type="scientific">Brugia malayi</name>
    <name type="common">Filarial nematode worm</name>
    <dbReference type="NCBI Taxonomy" id="6279"/>
    <lineage>
        <taxon>Eukaryota</taxon>
        <taxon>Metazoa</taxon>
        <taxon>Ecdysozoa</taxon>
        <taxon>Nematoda</taxon>
        <taxon>Chromadorea</taxon>
        <taxon>Rhabditida</taxon>
        <taxon>Spirurina</taxon>
        <taxon>Spiruromorpha</taxon>
        <taxon>Filarioidea</taxon>
        <taxon>Onchocercidae</taxon>
        <taxon>Brugia</taxon>
    </lineage>
</organism>
<accession>A0A4E9F278</accession>
<protein>
    <submittedName>
        <fullName evidence="1 3">Uncharacterized protein</fullName>
    </submittedName>
</protein>
<dbReference type="Proteomes" id="UP000006672">
    <property type="component" value="Unassembled WGS sequence"/>
</dbReference>
<dbReference type="AlphaFoldDB" id="A0A4E9F278"/>
<reference evidence="1" key="2">
    <citation type="submission" date="2019-04" db="EMBL/GenBank/DDBJ databases">
        <authorList>
            <person name="Howe K."/>
            <person name="Paulini M."/>
            <person name="Williams G."/>
        </authorList>
    </citation>
    <scope>NUCLEOTIDE SEQUENCE [LARGE SCALE GENOMIC DNA]</scope>
    <source>
        <strain evidence="1">FR3</strain>
    </source>
</reference>
<dbReference type="WBParaSite" id="Bm18089b.1">
    <property type="protein sequence ID" value="Bm18089b.1"/>
    <property type="gene ID" value="WBGene00269229"/>
</dbReference>
<dbReference type="GeneID" id="66059176"/>